<dbReference type="Proteomes" id="UP000007962">
    <property type="component" value="Chromosome"/>
</dbReference>
<dbReference type="HOGENOM" id="CLU_085670_0_0_11"/>
<dbReference type="eggNOG" id="COG3173">
    <property type="taxonomic scope" value="Bacteria"/>
</dbReference>
<gene>
    <name evidence="2" type="ordered locus">Bcav_3531</name>
</gene>
<sequence>MRRADGTDAVLSRGANVAGLRRAASALDAARARGLPVPRYTDVVEVPGGVALLQERMPGHVTERVDDALVGAILGVVDRLRHVLADEPDVPTPDLYLLDDGPGFCVHGTLERHGPQARRLLAWVHDVGRAHGTTTPGDDLVHLDLHPANVLVDDAGRLTAVVDWDAAGRGDARIGVVTLLFDLAHGRRFDPRYAGLTEDAVGAVEARVRAIEPDRRRQLWAHMALRQVDWTIRHGHPAAVVEDYLAFALRGIGRFDLG</sequence>
<dbReference type="InterPro" id="IPR051678">
    <property type="entry name" value="AGP_Transferase"/>
</dbReference>
<dbReference type="STRING" id="471853.Bcav_3531"/>
<dbReference type="PANTHER" id="PTHR21310">
    <property type="entry name" value="AMINOGLYCOSIDE PHOSPHOTRANSFERASE-RELATED-RELATED"/>
    <property type="match status" value="1"/>
</dbReference>
<accession>C5C2S9</accession>
<feature type="domain" description="Aminoglycoside phosphotransferase" evidence="1">
    <location>
        <begin position="16"/>
        <end position="210"/>
    </location>
</feature>
<keyword evidence="3" id="KW-1185">Reference proteome</keyword>
<proteinExistence type="predicted"/>
<dbReference type="Pfam" id="PF01636">
    <property type="entry name" value="APH"/>
    <property type="match status" value="1"/>
</dbReference>
<evidence type="ECO:0000313" key="3">
    <source>
        <dbReference type="Proteomes" id="UP000007962"/>
    </source>
</evidence>
<dbReference type="InterPro" id="IPR002575">
    <property type="entry name" value="Aminoglycoside_PTrfase"/>
</dbReference>
<keyword evidence="2" id="KW-0808">Transferase</keyword>
<dbReference type="AlphaFoldDB" id="C5C2S9"/>
<dbReference type="InterPro" id="IPR011009">
    <property type="entry name" value="Kinase-like_dom_sf"/>
</dbReference>
<name>C5C2S9_BEUC1</name>
<evidence type="ECO:0000259" key="1">
    <source>
        <dbReference type="Pfam" id="PF01636"/>
    </source>
</evidence>
<organism evidence="2 3">
    <name type="scientific">Beutenbergia cavernae (strain ATCC BAA-8 / DSM 12333 / CCUG 43141 / JCM 11478 / NBRC 16432 / NCIMB 13614 / HKI 0122)</name>
    <dbReference type="NCBI Taxonomy" id="471853"/>
    <lineage>
        <taxon>Bacteria</taxon>
        <taxon>Bacillati</taxon>
        <taxon>Actinomycetota</taxon>
        <taxon>Actinomycetes</taxon>
        <taxon>Micrococcales</taxon>
        <taxon>Beutenbergiaceae</taxon>
        <taxon>Beutenbergia</taxon>
    </lineage>
</organism>
<dbReference type="EMBL" id="CP001618">
    <property type="protein sequence ID" value="ACQ81773.1"/>
    <property type="molecule type" value="Genomic_DNA"/>
</dbReference>
<dbReference type="KEGG" id="bcv:Bcav_3531"/>
<dbReference type="Gene3D" id="3.90.1200.10">
    <property type="match status" value="1"/>
</dbReference>
<dbReference type="RefSeq" id="WP_015884010.1">
    <property type="nucleotide sequence ID" value="NC_012669.1"/>
</dbReference>
<protein>
    <submittedName>
        <fullName evidence="2">Aminoglycoside phosphotransferase</fullName>
    </submittedName>
</protein>
<evidence type="ECO:0000313" key="2">
    <source>
        <dbReference type="EMBL" id="ACQ81773.1"/>
    </source>
</evidence>
<dbReference type="GO" id="GO:0016740">
    <property type="term" value="F:transferase activity"/>
    <property type="evidence" value="ECO:0007669"/>
    <property type="project" value="UniProtKB-KW"/>
</dbReference>
<dbReference type="SUPFAM" id="SSF56112">
    <property type="entry name" value="Protein kinase-like (PK-like)"/>
    <property type="match status" value="1"/>
</dbReference>
<reference evidence="2 3" key="1">
    <citation type="journal article" date="2009" name="Stand. Genomic Sci.">
        <title>Complete genome sequence of Beutenbergia cavernae type strain (HKI 0122).</title>
        <authorList>
            <person name="Land M."/>
            <person name="Pukall R."/>
            <person name="Abt B."/>
            <person name="Goker M."/>
            <person name="Rohde M."/>
            <person name="Glavina Del Rio T."/>
            <person name="Tice H."/>
            <person name="Copeland A."/>
            <person name="Cheng J.F."/>
            <person name="Lucas S."/>
            <person name="Chen F."/>
            <person name="Nolan M."/>
            <person name="Bruce D."/>
            <person name="Goodwin L."/>
            <person name="Pitluck S."/>
            <person name="Ivanova N."/>
            <person name="Mavromatis K."/>
            <person name="Ovchinnikova G."/>
            <person name="Pati A."/>
            <person name="Chen A."/>
            <person name="Palaniappan K."/>
            <person name="Hauser L."/>
            <person name="Chang Y.J."/>
            <person name="Jefferies C.C."/>
            <person name="Saunders E."/>
            <person name="Brettin T."/>
            <person name="Detter J.C."/>
            <person name="Han C."/>
            <person name="Chain P."/>
            <person name="Bristow J."/>
            <person name="Eisen J.A."/>
            <person name="Markowitz V."/>
            <person name="Hugenholtz P."/>
            <person name="Kyrpides N.C."/>
            <person name="Klenk H.P."/>
            <person name="Lapidus A."/>
        </authorList>
    </citation>
    <scope>NUCLEOTIDE SEQUENCE [LARGE SCALE GENOMIC DNA]</scope>
    <source>
        <strain evidence="3">ATCC BAA-8 / DSM 12333 / NBRC 16432</strain>
    </source>
</reference>